<keyword evidence="2" id="KW-1185">Reference proteome</keyword>
<accession>A0A372FRI9</accession>
<evidence type="ECO:0000313" key="1">
    <source>
        <dbReference type="EMBL" id="RFS41041.1"/>
    </source>
</evidence>
<reference evidence="1 2" key="1">
    <citation type="submission" date="2018-08" db="EMBL/GenBank/DDBJ databases">
        <title>Verrucosispora craniellae sp. nov., isolated from a marine sponge in the South China Sea.</title>
        <authorList>
            <person name="Li L."/>
            <person name="Lin H.W."/>
        </authorList>
    </citation>
    <scope>NUCLEOTIDE SEQUENCE [LARGE SCALE GENOMIC DNA]</scope>
    <source>
        <strain evidence="1 2">LHW63014</strain>
    </source>
</reference>
<dbReference type="RefSeq" id="WP_117231225.1">
    <property type="nucleotide sequence ID" value="NZ_CP061725.1"/>
</dbReference>
<sequence>MVGDEDPNTVANHPTHHHARCGDLMAEDDTSLWLLTDLARCTTCWQLLQPYAPTPRRRFYVCFCLTLHPAEHLEALVVGSAAAHDRRTSTARPLITYQRWHQSTRTELRQHLTRLIDQTLVHHPDRIELHWHPHVSIRPLHQP</sequence>
<organism evidence="1 2">
    <name type="scientific">Micromonospora craniellae</name>
    <dbReference type="NCBI Taxonomy" id="2294034"/>
    <lineage>
        <taxon>Bacteria</taxon>
        <taxon>Bacillati</taxon>
        <taxon>Actinomycetota</taxon>
        <taxon>Actinomycetes</taxon>
        <taxon>Micromonosporales</taxon>
        <taxon>Micromonosporaceae</taxon>
        <taxon>Micromonospora</taxon>
    </lineage>
</organism>
<comment type="caution">
    <text evidence="1">The sequence shown here is derived from an EMBL/GenBank/DDBJ whole genome shotgun (WGS) entry which is preliminary data.</text>
</comment>
<proteinExistence type="predicted"/>
<name>A0A372FRI9_9ACTN</name>
<dbReference type="OrthoDB" id="3389341at2"/>
<dbReference type="AlphaFoldDB" id="A0A372FRI9"/>
<dbReference type="Proteomes" id="UP000262621">
    <property type="component" value="Unassembled WGS sequence"/>
</dbReference>
<dbReference type="EMBL" id="QVFU01000084">
    <property type="protein sequence ID" value="RFS41041.1"/>
    <property type="molecule type" value="Genomic_DNA"/>
</dbReference>
<evidence type="ECO:0000313" key="2">
    <source>
        <dbReference type="Proteomes" id="UP000262621"/>
    </source>
</evidence>
<gene>
    <name evidence="1" type="ORF">D0Q02_29620</name>
</gene>
<protein>
    <submittedName>
        <fullName evidence="1">Uncharacterized protein</fullName>
    </submittedName>
</protein>